<keyword evidence="1" id="KW-0812">Transmembrane</keyword>
<name>A0A9P9BJW5_9PEZI</name>
<keyword evidence="3" id="KW-1185">Reference proteome</keyword>
<comment type="caution">
    <text evidence="2">The sequence shown here is derived from an EMBL/GenBank/DDBJ whole genome shotgun (WGS) entry which is preliminary data.</text>
</comment>
<dbReference type="OrthoDB" id="5428040at2759"/>
<gene>
    <name evidence="2" type="ORF">B0I36DRAFT_388692</name>
</gene>
<sequence>MVAAIALERRGVALDVLLPIAIIRYTNSGPLSLIRFALSPSTLGGFYTCLVSFLFLLTLAAQYSSTLLTYELGPTAVMNFTRSAMVSFRPDRSFTPSSISLAGYTDYYIRRPDSFSIFAEYSEPPQSVADDIDDTGLTIRALLPIKEKTDRERIRLFRGTAKMIDARVTCVRPGIAGLRICGVPLVKTAGYELCGTLRGMDIPHKLWTQLAGPGPGPELEDMDFRCKADNNIYGWSLCRTTGSYFYSFLSGGVSRVVEDSKLTALAMTYLVLDIGAIYWQLRSLNSDPQITNLTQDGALVEYPSWGEGPWTIQRWRWTPFNDSLPSPELQFNATWCAHVAPDEDVGYLNITASVEDHMQEPTFSLDVQSNRFDTRPIREQLGAAGVGSKPRHILGMSREALEASMADIRLRPLASSHPALGDSFLNDQIALRYGENSILLGPLNVGSLPNEAQEDNAQTTDMLLAAIFLDTLNDTKSPARAIQAFRMTQYRIIYQDSLVGYDQNLAQIEIDEEAEVLAPAGKTGYIAVMAIIAAHLAIFFLVLWLFRAQSQSSILEQAWSSVGQVATHPDAQQVLIAASTGKTDDEVAQWIALHKGGGGPEAGGLAPPTSRLRFWRRRGRAAVMSLAGSVRQILTGGGRAEVGGPAPVVRYQIRDGGVVSKVVKNA</sequence>
<feature type="transmembrane region" description="Helical" evidence="1">
    <location>
        <begin position="525"/>
        <end position="546"/>
    </location>
</feature>
<evidence type="ECO:0000256" key="1">
    <source>
        <dbReference type="SAM" id="Phobius"/>
    </source>
</evidence>
<evidence type="ECO:0000313" key="3">
    <source>
        <dbReference type="Proteomes" id="UP000756346"/>
    </source>
</evidence>
<evidence type="ECO:0000313" key="2">
    <source>
        <dbReference type="EMBL" id="KAH7018495.1"/>
    </source>
</evidence>
<organism evidence="2 3">
    <name type="scientific">Microdochium trichocladiopsis</name>
    <dbReference type="NCBI Taxonomy" id="1682393"/>
    <lineage>
        <taxon>Eukaryota</taxon>
        <taxon>Fungi</taxon>
        <taxon>Dikarya</taxon>
        <taxon>Ascomycota</taxon>
        <taxon>Pezizomycotina</taxon>
        <taxon>Sordariomycetes</taxon>
        <taxon>Xylariomycetidae</taxon>
        <taxon>Xylariales</taxon>
        <taxon>Microdochiaceae</taxon>
        <taxon>Microdochium</taxon>
    </lineage>
</organism>
<keyword evidence="1" id="KW-1133">Transmembrane helix</keyword>
<dbReference type="Proteomes" id="UP000756346">
    <property type="component" value="Unassembled WGS sequence"/>
</dbReference>
<dbReference type="AlphaFoldDB" id="A0A9P9BJW5"/>
<proteinExistence type="predicted"/>
<feature type="transmembrane region" description="Helical" evidence="1">
    <location>
        <begin position="44"/>
        <end position="63"/>
    </location>
</feature>
<keyword evidence="1" id="KW-0472">Membrane</keyword>
<dbReference type="RefSeq" id="XP_046006762.1">
    <property type="nucleotide sequence ID" value="XM_046161266.1"/>
</dbReference>
<dbReference type="EMBL" id="JAGTJQ010000011">
    <property type="protein sequence ID" value="KAH7018495.1"/>
    <property type="molecule type" value="Genomic_DNA"/>
</dbReference>
<dbReference type="GeneID" id="70190812"/>
<accession>A0A9P9BJW5</accession>
<reference evidence="2" key="1">
    <citation type="journal article" date="2021" name="Nat. Commun.">
        <title>Genetic determinants of endophytism in the Arabidopsis root mycobiome.</title>
        <authorList>
            <person name="Mesny F."/>
            <person name="Miyauchi S."/>
            <person name="Thiergart T."/>
            <person name="Pickel B."/>
            <person name="Atanasova L."/>
            <person name="Karlsson M."/>
            <person name="Huettel B."/>
            <person name="Barry K.W."/>
            <person name="Haridas S."/>
            <person name="Chen C."/>
            <person name="Bauer D."/>
            <person name="Andreopoulos W."/>
            <person name="Pangilinan J."/>
            <person name="LaButti K."/>
            <person name="Riley R."/>
            <person name="Lipzen A."/>
            <person name="Clum A."/>
            <person name="Drula E."/>
            <person name="Henrissat B."/>
            <person name="Kohler A."/>
            <person name="Grigoriev I.V."/>
            <person name="Martin F.M."/>
            <person name="Hacquard S."/>
        </authorList>
    </citation>
    <scope>NUCLEOTIDE SEQUENCE</scope>
    <source>
        <strain evidence="2">MPI-CAGE-CH-0230</strain>
    </source>
</reference>
<protein>
    <submittedName>
        <fullName evidence="2">Uncharacterized protein</fullName>
    </submittedName>
</protein>